<dbReference type="EMBL" id="BDGG01000001">
    <property type="protein sequence ID" value="GAU89261.1"/>
    <property type="molecule type" value="Genomic_DNA"/>
</dbReference>
<feature type="compositionally biased region" description="Low complexity" evidence="1">
    <location>
        <begin position="21"/>
        <end position="34"/>
    </location>
</feature>
<sequence>MTIVSNIATQISLAASPEVMSDSSYSNTHSSTRYSWDDRQSSNNCRVKHRFDEWNRCRQGPRALRSIRERLTRESEPTRREAKVCLCIAVFGSVQTHLVTTQNKYAKAKSNGIGNL</sequence>
<name>A0A1D1UII8_RAMVA</name>
<accession>A0A1D1UII8</accession>
<proteinExistence type="predicted"/>
<evidence type="ECO:0000313" key="2">
    <source>
        <dbReference type="EMBL" id="GAU89261.1"/>
    </source>
</evidence>
<dbReference type="AlphaFoldDB" id="A0A1D1UII8"/>
<protein>
    <submittedName>
        <fullName evidence="2">Uncharacterized protein</fullName>
    </submittedName>
</protein>
<organism evidence="2 3">
    <name type="scientific">Ramazzottius varieornatus</name>
    <name type="common">Water bear</name>
    <name type="synonym">Tardigrade</name>
    <dbReference type="NCBI Taxonomy" id="947166"/>
    <lineage>
        <taxon>Eukaryota</taxon>
        <taxon>Metazoa</taxon>
        <taxon>Ecdysozoa</taxon>
        <taxon>Tardigrada</taxon>
        <taxon>Eutardigrada</taxon>
        <taxon>Parachela</taxon>
        <taxon>Hypsibioidea</taxon>
        <taxon>Ramazzottiidae</taxon>
        <taxon>Ramazzottius</taxon>
    </lineage>
</organism>
<evidence type="ECO:0000313" key="3">
    <source>
        <dbReference type="Proteomes" id="UP000186922"/>
    </source>
</evidence>
<gene>
    <name evidence="2" type="primary">RvY_01830</name>
    <name evidence="2" type="synonym">RvY_01830.1</name>
    <name evidence="2" type="ORF">RvY_01830-1</name>
</gene>
<keyword evidence="3" id="KW-1185">Reference proteome</keyword>
<feature type="region of interest" description="Disordered" evidence="1">
    <location>
        <begin position="18"/>
        <end position="40"/>
    </location>
</feature>
<dbReference type="Proteomes" id="UP000186922">
    <property type="component" value="Unassembled WGS sequence"/>
</dbReference>
<comment type="caution">
    <text evidence="2">The sequence shown here is derived from an EMBL/GenBank/DDBJ whole genome shotgun (WGS) entry which is preliminary data.</text>
</comment>
<evidence type="ECO:0000256" key="1">
    <source>
        <dbReference type="SAM" id="MobiDB-lite"/>
    </source>
</evidence>
<reference evidence="2 3" key="1">
    <citation type="journal article" date="2016" name="Nat. Commun.">
        <title>Extremotolerant tardigrade genome and improved radiotolerance of human cultured cells by tardigrade-unique protein.</title>
        <authorList>
            <person name="Hashimoto T."/>
            <person name="Horikawa D.D."/>
            <person name="Saito Y."/>
            <person name="Kuwahara H."/>
            <person name="Kozuka-Hata H."/>
            <person name="Shin-I T."/>
            <person name="Minakuchi Y."/>
            <person name="Ohishi K."/>
            <person name="Motoyama A."/>
            <person name="Aizu T."/>
            <person name="Enomoto A."/>
            <person name="Kondo K."/>
            <person name="Tanaka S."/>
            <person name="Hara Y."/>
            <person name="Koshikawa S."/>
            <person name="Sagara H."/>
            <person name="Miura T."/>
            <person name="Yokobori S."/>
            <person name="Miyagawa K."/>
            <person name="Suzuki Y."/>
            <person name="Kubo T."/>
            <person name="Oyama M."/>
            <person name="Kohara Y."/>
            <person name="Fujiyama A."/>
            <person name="Arakawa K."/>
            <person name="Katayama T."/>
            <person name="Toyoda A."/>
            <person name="Kunieda T."/>
        </authorList>
    </citation>
    <scope>NUCLEOTIDE SEQUENCE [LARGE SCALE GENOMIC DNA]</scope>
    <source>
        <strain evidence="2 3">YOKOZUNA-1</strain>
    </source>
</reference>